<evidence type="ECO:0000256" key="2">
    <source>
        <dbReference type="ARBA" id="ARBA00007935"/>
    </source>
</evidence>
<comment type="caution">
    <text evidence="9">The sequence shown here is derived from an EMBL/GenBank/DDBJ whole genome shotgun (WGS) entry which is preliminary data.</text>
</comment>
<evidence type="ECO:0000256" key="4">
    <source>
        <dbReference type="ARBA" id="ARBA00022475"/>
    </source>
</evidence>
<protein>
    <submittedName>
        <fullName evidence="9">ABC transporter permease</fullName>
    </submittedName>
</protein>
<dbReference type="GO" id="GO:0033214">
    <property type="term" value="P:siderophore-iron import into cell"/>
    <property type="evidence" value="ECO:0007669"/>
    <property type="project" value="TreeGrafter"/>
</dbReference>
<dbReference type="STRING" id="1381081.BIY22_19325"/>
<evidence type="ECO:0000256" key="8">
    <source>
        <dbReference type="SAM" id="Phobius"/>
    </source>
</evidence>
<dbReference type="InterPro" id="IPR037294">
    <property type="entry name" value="ABC_BtuC-like"/>
</dbReference>
<accession>A0A1Q9HHQ0</accession>
<proteinExistence type="inferred from homology"/>
<keyword evidence="3" id="KW-0813">Transport</keyword>
<keyword evidence="4" id="KW-1003">Cell membrane</keyword>
<evidence type="ECO:0000256" key="1">
    <source>
        <dbReference type="ARBA" id="ARBA00004651"/>
    </source>
</evidence>
<dbReference type="GO" id="GO:0005886">
    <property type="term" value="C:plasma membrane"/>
    <property type="evidence" value="ECO:0007669"/>
    <property type="project" value="UniProtKB-SubCell"/>
</dbReference>
<evidence type="ECO:0000256" key="6">
    <source>
        <dbReference type="ARBA" id="ARBA00022989"/>
    </source>
</evidence>
<feature type="transmembrane region" description="Helical" evidence="8">
    <location>
        <begin position="299"/>
        <end position="320"/>
    </location>
</feature>
<evidence type="ECO:0000313" key="9">
    <source>
        <dbReference type="EMBL" id="OLQ89670.1"/>
    </source>
</evidence>
<comment type="subcellular location">
    <subcellularLocation>
        <location evidence="1">Cell membrane</location>
        <topology evidence="1">Multi-pass membrane protein</topology>
    </subcellularLocation>
</comment>
<feature type="transmembrane region" description="Helical" evidence="8">
    <location>
        <begin position="218"/>
        <end position="240"/>
    </location>
</feature>
<feature type="transmembrane region" description="Helical" evidence="8">
    <location>
        <begin position="332"/>
        <end position="349"/>
    </location>
</feature>
<evidence type="ECO:0000256" key="7">
    <source>
        <dbReference type="ARBA" id="ARBA00023136"/>
    </source>
</evidence>
<dbReference type="PANTHER" id="PTHR30472">
    <property type="entry name" value="FERRIC ENTEROBACTIN TRANSPORT SYSTEM PERMEASE PROTEIN"/>
    <property type="match status" value="1"/>
</dbReference>
<sequence>MVTVTKVLFSRHLYALRFKSASIRVNIKNVSIAALMLLTLCALTLFALSVGKLPFTMTQVIELLLDPQRTESGFQTKILWDIRLPRVITAAFAGAALGIAGSIFQSISRNPLGSPDIIGFTSGAAAGALIQIIYFSAGSIQVAVGAIIGGLATAAVVLALSYQGGTIKRQNMVLTGIGVGAILSAFNGLLLVKGEIDSAITANLWLAGSLHARTWEHALPVFAGVVLLLPLAKLFSAAIAGLELGELRAQSLGIRVLKLRLIMTIIGVSLAALATASTGPIAFIALAAPQLAVRLRNTANLPIISSALMGALILLISDLITQLVPLDINLPIGRVCGILGGFYLLWLLTRTR</sequence>
<name>A0A1Q9HHQ0_9VIBR</name>
<dbReference type="SUPFAM" id="SSF81345">
    <property type="entry name" value="ABC transporter involved in vitamin B12 uptake, BtuC"/>
    <property type="match status" value="1"/>
</dbReference>
<evidence type="ECO:0000256" key="3">
    <source>
        <dbReference type="ARBA" id="ARBA00022448"/>
    </source>
</evidence>
<evidence type="ECO:0000313" key="10">
    <source>
        <dbReference type="Proteomes" id="UP000186313"/>
    </source>
</evidence>
<dbReference type="CDD" id="cd06550">
    <property type="entry name" value="TM_ABC_iron-siderophores_like"/>
    <property type="match status" value="1"/>
</dbReference>
<keyword evidence="5 8" id="KW-0812">Transmembrane</keyword>
<keyword evidence="6 8" id="KW-1133">Transmembrane helix</keyword>
<gene>
    <name evidence="9" type="ORF">BIY22_19325</name>
</gene>
<dbReference type="AlphaFoldDB" id="A0A1Q9HHQ0"/>
<comment type="similarity">
    <text evidence="2">Belongs to the binding-protein-dependent transport system permease family. FecCD subfamily.</text>
</comment>
<dbReference type="EMBL" id="MJMJ01000013">
    <property type="protein sequence ID" value="OLQ89670.1"/>
    <property type="molecule type" value="Genomic_DNA"/>
</dbReference>
<evidence type="ECO:0000256" key="5">
    <source>
        <dbReference type="ARBA" id="ARBA00022692"/>
    </source>
</evidence>
<feature type="transmembrane region" description="Helical" evidence="8">
    <location>
        <begin position="117"/>
        <end position="134"/>
    </location>
</feature>
<dbReference type="OrthoDB" id="9055647at2"/>
<feature type="transmembrane region" description="Helical" evidence="8">
    <location>
        <begin position="261"/>
        <end position="287"/>
    </location>
</feature>
<dbReference type="Pfam" id="PF01032">
    <property type="entry name" value="FecCD"/>
    <property type="match status" value="1"/>
</dbReference>
<organism evidence="9 10">
    <name type="scientific">Vibrio panuliri</name>
    <dbReference type="NCBI Taxonomy" id="1381081"/>
    <lineage>
        <taxon>Bacteria</taxon>
        <taxon>Pseudomonadati</taxon>
        <taxon>Pseudomonadota</taxon>
        <taxon>Gammaproteobacteria</taxon>
        <taxon>Vibrionales</taxon>
        <taxon>Vibrionaceae</taxon>
        <taxon>Vibrio</taxon>
    </lineage>
</organism>
<dbReference type="InterPro" id="IPR000522">
    <property type="entry name" value="ABC_transptr_permease_BtuC"/>
</dbReference>
<dbReference type="PANTHER" id="PTHR30472:SF24">
    <property type="entry name" value="FERRIC ENTEROBACTIN TRANSPORT SYSTEM PERMEASE PROTEIN FEPG"/>
    <property type="match status" value="1"/>
</dbReference>
<dbReference type="Gene3D" id="1.10.3470.10">
    <property type="entry name" value="ABC transporter involved in vitamin B12 uptake, BtuC"/>
    <property type="match status" value="1"/>
</dbReference>
<reference evidence="9 10" key="1">
    <citation type="submission" date="2016-09" db="EMBL/GenBank/DDBJ databases">
        <title>Genomic Taxonomy of the Vibrionaceae.</title>
        <authorList>
            <person name="Gonzalez-Castillo A."/>
            <person name="Gomez-Gil B."/>
            <person name="Enciso-Ibarra K."/>
        </authorList>
    </citation>
    <scope>NUCLEOTIDE SEQUENCE [LARGE SCALE GENOMIC DNA]</scope>
    <source>
        <strain evidence="9 10">CAIM 703</strain>
    </source>
</reference>
<feature type="transmembrane region" description="Helical" evidence="8">
    <location>
        <begin position="140"/>
        <end position="160"/>
    </location>
</feature>
<dbReference type="Proteomes" id="UP000186313">
    <property type="component" value="Unassembled WGS sequence"/>
</dbReference>
<dbReference type="GO" id="GO:0022857">
    <property type="term" value="F:transmembrane transporter activity"/>
    <property type="evidence" value="ECO:0007669"/>
    <property type="project" value="InterPro"/>
</dbReference>
<feature type="transmembrane region" description="Helical" evidence="8">
    <location>
        <begin position="87"/>
        <end position="105"/>
    </location>
</feature>
<feature type="transmembrane region" description="Helical" evidence="8">
    <location>
        <begin position="27"/>
        <end position="48"/>
    </location>
</feature>
<keyword evidence="7 8" id="KW-0472">Membrane</keyword>